<evidence type="ECO:0000256" key="1">
    <source>
        <dbReference type="ARBA" id="ARBA00022630"/>
    </source>
</evidence>
<organism evidence="4 5">
    <name type="scientific">Colletotrichum chrysophilum</name>
    <dbReference type="NCBI Taxonomy" id="1836956"/>
    <lineage>
        <taxon>Eukaryota</taxon>
        <taxon>Fungi</taxon>
        <taxon>Dikarya</taxon>
        <taxon>Ascomycota</taxon>
        <taxon>Pezizomycotina</taxon>
        <taxon>Sordariomycetes</taxon>
        <taxon>Hypocreomycetidae</taxon>
        <taxon>Glomerellales</taxon>
        <taxon>Glomerellaceae</taxon>
        <taxon>Colletotrichum</taxon>
        <taxon>Colletotrichum gloeosporioides species complex</taxon>
    </lineage>
</organism>
<sequence length="444" mass="46490">MRPSPRSLNTAISSAPAIATRPSSKRVLPILLPSTRSSSSLSSIVNNPCGTRHIPKATGFPNNCVSLSRSSQTCGFSAATASTTEKAKMAPSKLRSWFPHAKAPVIISAPMLGAAGASLATEVHKAGGIGFIAAGFDFSESSAQMKDMDAALTQARSLLFTTADEQQPLPLGVGFITSHDTAGLFAANVLPILARHRVAAAWLFAPNEDLKPHAQIIPALREAGIKVFVQVGNVAAAREAAADGADVLVAQGVDAGGHQFSRGCGVVALVPEIKAMLASEFASREVAVVAAGGIVEGAGVAAAYALGAEGVVMGTRFVATNEAMSAQLHKELLVKTKDGGVSTWKHDFHDKLVDSKLWKPGYDGRAIIGDIHREYHVLGGKTATVEESRERLKTGWSDDEGKKMIGKWSGAGVGLINEIKPAGEVVVEVREAARKRIQELAELI</sequence>
<keyword evidence="1" id="KW-0285">Flavoprotein</keyword>
<dbReference type="InterPro" id="IPR013785">
    <property type="entry name" value="Aldolase_TIM"/>
</dbReference>
<evidence type="ECO:0000313" key="4">
    <source>
        <dbReference type="EMBL" id="KAK1841286.1"/>
    </source>
</evidence>
<dbReference type="AlphaFoldDB" id="A0AAD9A4E1"/>
<evidence type="ECO:0000256" key="3">
    <source>
        <dbReference type="ARBA" id="ARBA00023002"/>
    </source>
</evidence>
<dbReference type="GO" id="GO:0018580">
    <property type="term" value="F:nitronate monooxygenase activity"/>
    <property type="evidence" value="ECO:0007669"/>
    <property type="project" value="InterPro"/>
</dbReference>
<dbReference type="Gene3D" id="3.20.20.70">
    <property type="entry name" value="Aldolase class I"/>
    <property type="match status" value="1"/>
</dbReference>
<keyword evidence="3" id="KW-0560">Oxidoreductase</keyword>
<dbReference type="InterPro" id="IPR004136">
    <property type="entry name" value="NMO"/>
</dbReference>
<dbReference type="PANTHER" id="PTHR32332">
    <property type="entry name" value="2-NITROPROPANE DIOXYGENASE"/>
    <property type="match status" value="1"/>
</dbReference>
<dbReference type="GO" id="GO:0051213">
    <property type="term" value="F:dioxygenase activity"/>
    <property type="evidence" value="ECO:0007669"/>
    <property type="project" value="UniProtKB-KW"/>
</dbReference>
<dbReference type="SUPFAM" id="SSF51412">
    <property type="entry name" value="Inosine monophosphate dehydrogenase (IMPDH)"/>
    <property type="match status" value="1"/>
</dbReference>
<dbReference type="EMBL" id="JAQOWY010000492">
    <property type="protein sequence ID" value="KAK1841286.1"/>
    <property type="molecule type" value="Genomic_DNA"/>
</dbReference>
<name>A0AAD9A4E1_9PEZI</name>
<proteinExistence type="predicted"/>
<dbReference type="CDD" id="cd04730">
    <property type="entry name" value="NPD_like"/>
    <property type="match status" value="1"/>
</dbReference>
<dbReference type="Proteomes" id="UP001243330">
    <property type="component" value="Unassembled WGS sequence"/>
</dbReference>
<comment type="caution">
    <text evidence="4">The sequence shown here is derived from an EMBL/GenBank/DDBJ whole genome shotgun (WGS) entry which is preliminary data.</text>
</comment>
<keyword evidence="5" id="KW-1185">Reference proteome</keyword>
<keyword evidence="2" id="KW-0288">FMN</keyword>
<dbReference type="PANTHER" id="PTHR32332:SF34">
    <property type="entry name" value="2-NITROPROPANE DIOXYGENASE FAMILY, PUTATIVE-RELATED"/>
    <property type="match status" value="1"/>
</dbReference>
<evidence type="ECO:0000256" key="2">
    <source>
        <dbReference type="ARBA" id="ARBA00022643"/>
    </source>
</evidence>
<dbReference type="Pfam" id="PF03060">
    <property type="entry name" value="NMO"/>
    <property type="match status" value="1"/>
</dbReference>
<accession>A0AAD9A4E1</accession>
<keyword evidence="4" id="KW-0223">Dioxygenase</keyword>
<evidence type="ECO:0000313" key="5">
    <source>
        <dbReference type="Proteomes" id="UP001243330"/>
    </source>
</evidence>
<gene>
    <name evidence="4" type="ORF">CCHR01_16082</name>
</gene>
<reference evidence="4" key="1">
    <citation type="submission" date="2023-01" db="EMBL/GenBank/DDBJ databases">
        <title>Colletotrichum chrysophilum M932 genome sequence.</title>
        <authorList>
            <person name="Baroncelli R."/>
        </authorList>
    </citation>
    <scope>NUCLEOTIDE SEQUENCE</scope>
    <source>
        <strain evidence="4">M932</strain>
    </source>
</reference>
<protein>
    <submittedName>
        <fullName evidence="4">2-nitropropane dioxygenase</fullName>
    </submittedName>
</protein>